<evidence type="ECO:0000256" key="6">
    <source>
        <dbReference type="ARBA" id="ARBA00023316"/>
    </source>
</evidence>
<dbReference type="AlphaFoldDB" id="A9GUR7"/>
<evidence type="ECO:0000256" key="3">
    <source>
        <dbReference type="ARBA" id="ARBA00022679"/>
    </source>
</evidence>
<dbReference type="GO" id="GO:0018104">
    <property type="term" value="P:peptidoglycan-protein cross-linking"/>
    <property type="evidence" value="ECO:0007669"/>
    <property type="project" value="TreeGrafter"/>
</dbReference>
<dbReference type="PANTHER" id="PTHR30582">
    <property type="entry name" value="L,D-TRANSPEPTIDASE"/>
    <property type="match status" value="1"/>
</dbReference>
<feature type="domain" description="L,D-TPase catalytic" evidence="9">
    <location>
        <begin position="384"/>
        <end position="523"/>
    </location>
</feature>
<dbReference type="SUPFAM" id="SSF141523">
    <property type="entry name" value="L,D-transpeptidase catalytic domain-like"/>
    <property type="match status" value="1"/>
</dbReference>
<dbReference type="eggNOG" id="COG1376">
    <property type="taxonomic scope" value="Bacteria"/>
</dbReference>
<evidence type="ECO:0000256" key="7">
    <source>
        <dbReference type="PROSITE-ProRule" id="PRU01373"/>
    </source>
</evidence>
<organism evidence="10 11">
    <name type="scientific">Sorangium cellulosum (strain So ce56)</name>
    <name type="common">Polyangium cellulosum (strain So ce56)</name>
    <dbReference type="NCBI Taxonomy" id="448385"/>
    <lineage>
        <taxon>Bacteria</taxon>
        <taxon>Pseudomonadati</taxon>
        <taxon>Myxococcota</taxon>
        <taxon>Polyangia</taxon>
        <taxon>Polyangiales</taxon>
        <taxon>Polyangiaceae</taxon>
        <taxon>Sorangium</taxon>
    </lineage>
</organism>
<dbReference type="PROSITE" id="PS52029">
    <property type="entry name" value="LD_TPASE"/>
    <property type="match status" value="1"/>
</dbReference>
<feature type="region of interest" description="Disordered" evidence="8">
    <location>
        <begin position="197"/>
        <end position="220"/>
    </location>
</feature>
<evidence type="ECO:0000313" key="11">
    <source>
        <dbReference type="Proteomes" id="UP000002139"/>
    </source>
</evidence>
<dbReference type="STRING" id="448385.sce0501"/>
<dbReference type="EMBL" id="AM746676">
    <property type="protein sequence ID" value="CAN90658.1"/>
    <property type="molecule type" value="Genomic_DNA"/>
</dbReference>
<dbReference type="HOGENOM" id="CLU_025323_0_0_7"/>
<protein>
    <recommendedName>
        <fullName evidence="9">L,D-TPase catalytic domain-containing protein</fullName>
    </recommendedName>
</protein>
<feature type="active site" description="Proton donor/acceptor" evidence="7">
    <location>
        <position position="469"/>
    </location>
</feature>
<evidence type="ECO:0000256" key="4">
    <source>
        <dbReference type="ARBA" id="ARBA00022960"/>
    </source>
</evidence>
<dbReference type="Pfam" id="PF03734">
    <property type="entry name" value="YkuD"/>
    <property type="match status" value="1"/>
</dbReference>
<dbReference type="InterPro" id="IPR005490">
    <property type="entry name" value="LD_TPept_cat_dom"/>
</dbReference>
<keyword evidence="11" id="KW-1185">Reference proteome</keyword>
<evidence type="ECO:0000259" key="9">
    <source>
        <dbReference type="PROSITE" id="PS52029"/>
    </source>
</evidence>
<evidence type="ECO:0000256" key="2">
    <source>
        <dbReference type="ARBA" id="ARBA00005992"/>
    </source>
</evidence>
<proteinExistence type="inferred from homology"/>
<dbReference type="UniPathway" id="UPA00219"/>
<dbReference type="KEGG" id="scl:sce0501"/>
<dbReference type="GO" id="GO:0071972">
    <property type="term" value="F:peptidoglycan L,D-transpeptidase activity"/>
    <property type="evidence" value="ECO:0007669"/>
    <property type="project" value="TreeGrafter"/>
</dbReference>
<dbReference type="GO" id="GO:0071555">
    <property type="term" value="P:cell wall organization"/>
    <property type="evidence" value="ECO:0007669"/>
    <property type="project" value="UniProtKB-UniRule"/>
</dbReference>
<dbReference type="Gene3D" id="2.40.440.10">
    <property type="entry name" value="L,D-transpeptidase catalytic domain-like"/>
    <property type="match status" value="1"/>
</dbReference>
<dbReference type="GO" id="GO:0005576">
    <property type="term" value="C:extracellular region"/>
    <property type="evidence" value="ECO:0007669"/>
    <property type="project" value="TreeGrafter"/>
</dbReference>
<evidence type="ECO:0000256" key="8">
    <source>
        <dbReference type="SAM" id="MobiDB-lite"/>
    </source>
</evidence>
<dbReference type="PANTHER" id="PTHR30582:SF2">
    <property type="entry name" value="L,D-TRANSPEPTIDASE YCIB-RELATED"/>
    <property type="match status" value="1"/>
</dbReference>
<feature type="active site" description="Nucleophile" evidence="7">
    <location>
        <position position="485"/>
    </location>
</feature>
<dbReference type="InterPro" id="IPR038063">
    <property type="entry name" value="Transpep_catalytic_dom"/>
</dbReference>
<evidence type="ECO:0000313" key="10">
    <source>
        <dbReference type="EMBL" id="CAN90658.1"/>
    </source>
</evidence>
<sequence>MLVMACSFPDARARRRGGLDRLRRASALAASALVAACGPGEEPPGRSAAAQPAAPEPALAAAGAVEPLDGGADVEAAPAASREALRPGRGDKLASIAMRTFVYAAPERGALKLGYLRAGALVERAAAPSGDAGCAGGWYAIHPRGFVCVGKGASLDLDHEIVAATPAGPRRGEPYPYRYVVSRKPPPHLYVHLPSEAEQRRVEGRSRAQGTPAWSRRDETLLGEPEPLTPFFASRRDLPKPLGAAEKVRFPAHRGRARADSAFGLISTFAWTGRRFGLTTELDLIPIDRTSAVAPTAMRGVEVKGEGTPAFVMHHGVRTLKPDASGELRPDGWAAHRSGWVLTGKTAAAGAYVETDAGVWIPASALRVARLGRDFWGHAARGRKWIDISIELQTLVAYEGERPVFATLVSTGRGELGDPATTSATVQGTFFIREKHVTATMDGDELSESSVDLRDVPYVQYFHNSYALHGVYWHDAFGKVRSSGCVNLAPADAAWLFAWTDPPVPEGWHAAFNDKGGTLVYIHA</sequence>
<keyword evidence="4 7" id="KW-0133">Cell shape</keyword>
<dbReference type="BioCyc" id="SCEL448385:SCE_RS02630-MONOMER"/>
<dbReference type="CDD" id="cd16913">
    <property type="entry name" value="YkuD_like"/>
    <property type="match status" value="1"/>
</dbReference>
<dbReference type="GO" id="GO:0008360">
    <property type="term" value="P:regulation of cell shape"/>
    <property type="evidence" value="ECO:0007669"/>
    <property type="project" value="UniProtKB-UniRule"/>
</dbReference>
<name>A9GUR7_SORC5</name>
<comment type="similarity">
    <text evidence="2">Belongs to the YkuD family.</text>
</comment>
<accession>A9GUR7</accession>
<keyword evidence="3" id="KW-0808">Transferase</keyword>
<keyword evidence="6 7" id="KW-0961">Cell wall biogenesis/degradation</keyword>
<dbReference type="InterPro" id="IPR050979">
    <property type="entry name" value="LD-transpeptidase"/>
</dbReference>
<comment type="pathway">
    <text evidence="1 7">Cell wall biogenesis; peptidoglycan biosynthesis.</text>
</comment>
<dbReference type="Proteomes" id="UP000002139">
    <property type="component" value="Chromosome"/>
</dbReference>
<feature type="compositionally biased region" description="Basic and acidic residues" evidence="8">
    <location>
        <begin position="197"/>
        <end position="206"/>
    </location>
</feature>
<reference evidence="10 11" key="1">
    <citation type="journal article" date="2007" name="Nat. Biotechnol.">
        <title>Complete genome sequence of the myxobacterium Sorangium cellulosum.</title>
        <authorList>
            <person name="Schneiker S."/>
            <person name="Perlova O."/>
            <person name="Kaiser O."/>
            <person name="Gerth K."/>
            <person name="Alici A."/>
            <person name="Altmeyer M.O."/>
            <person name="Bartels D."/>
            <person name="Bekel T."/>
            <person name="Beyer S."/>
            <person name="Bode E."/>
            <person name="Bode H.B."/>
            <person name="Bolten C.J."/>
            <person name="Choudhuri J.V."/>
            <person name="Doss S."/>
            <person name="Elnakady Y.A."/>
            <person name="Frank B."/>
            <person name="Gaigalat L."/>
            <person name="Goesmann A."/>
            <person name="Groeger C."/>
            <person name="Gross F."/>
            <person name="Jelsbak L."/>
            <person name="Jelsbak L."/>
            <person name="Kalinowski J."/>
            <person name="Kegler C."/>
            <person name="Knauber T."/>
            <person name="Konietzny S."/>
            <person name="Kopp M."/>
            <person name="Krause L."/>
            <person name="Krug D."/>
            <person name="Linke B."/>
            <person name="Mahmud T."/>
            <person name="Martinez-Arias R."/>
            <person name="McHardy A.C."/>
            <person name="Merai M."/>
            <person name="Meyer F."/>
            <person name="Mormann S."/>
            <person name="Munoz-Dorado J."/>
            <person name="Perez J."/>
            <person name="Pradella S."/>
            <person name="Rachid S."/>
            <person name="Raddatz G."/>
            <person name="Rosenau F."/>
            <person name="Rueckert C."/>
            <person name="Sasse F."/>
            <person name="Scharfe M."/>
            <person name="Schuster S.C."/>
            <person name="Suen G."/>
            <person name="Treuner-Lange A."/>
            <person name="Velicer G.J."/>
            <person name="Vorholter F.-J."/>
            <person name="Weissman K.J."/>
            <person name="Welch R.D."/>
            <person name="Wenzel S.C."/>
            <person name="Whitworth D.E."/>
            <person name="Wilhelm S."/>
            <person name="Wittmann C."/>
            <person name="Bloecker H."/>
            <person name="Puehler A."/>
            <person name="Mueller R."/>
        </authorList>
    </citation>
    <scope>NUCLEOTIDE SEQUENCE [LARGE SCALE GENOMIC DNA]</scope>
    <source>
        <strain evidence="11">So ce56</strain>
    </source>
</reference>
<dbReference type="GO" id="GO:0016740">
    <property type="term" value="F:transferase activity"/>
    <property type="evidence" value="ECO:0007669"/>
    <property type="project" value="UniProtKB-KW"/>
</dbReference>
<evidence type="ECO:0000256" key="1">
    <source>
        <dbReference type="ARBA" id="ARBA00004752"/>
    </source>
</evidence>
<keyword evidence="5 7" id="KW-0573">Peptidoglycan synthesis</keyword>
<evidence type="ECO:0000256" key="5">
    <source>
        <dbReference type="ARBA" id="ARBA00022984"/>
    </source>
</evidence>
<gene>
    <name evidence="10" type="ordered locus">sce0501</name>
</gene>